<dbReference type="CDD" id="cd09272">
    <property type="entry name" value="RNase_HI_RT_Ty1"/>
    <property type="match status" value="1"/>
</dbReference>
<accession>A0A225VWQ1</accession>
<evidence type="ECO:0000313" key="2">
    <source>
        <dbReference type="Proteomes" id="UP000198211"/>
    </source>
</evidence>
<dbReference type="PANTHER" id="PTHR11439">
    <property type="entry name" value="GAG-POL-RELATED RETROTRANSPOSON"/>
    <property type="match status" value="1"/>
</dbReference>
<comment type="caution">
    <text evidence="1">The sequence shown here is derived from an EMBL/GenBank/DDBJ whole genome shotgun (WGS) entry which is preliminary data.</text>
</comment>
<evidence type="ECO:0008006" key="3">
    <source>
        <dbReference type="Google" id="ProtNLM"/>
    </source>
</evidence>
<dbReference type="Proteomes" id="UP000198211">
    <property type="component" value="Unassembled WGS sequence"/>
</dbReference>
<sequence length="287" mass="32915">MQIKYEPEKEVVFQQIKYVQDIMQKFHMDTAYSPMTTDAVKLEPSSDDAHKQDKRLPYRMGLIRNWGHQSGFLASFWRNTIPYWRAAKRVLRYLIGSQNMGLHYNLVEARKFEGFHIEVYTDANYASEGGDMKSVSGFTVYCNGQLILAKSWKQDILAESTCEAELIAANTGAHDAVWLEQLVDELDLPRVNTKLFCDSCSARELMQHAGKHRRTKQLRIKDLKIREYVAKNGVTKSQLHRRTMLRTCLQSRCLLNSLGASVHSLACVQVMRQPQTIPLKGTKRVGS</sequence>
<dbReference type="STRING" id="4795.A0A225VWQ1"/>
<dbReference type="OrthoDB" id="93076at2759"/>
<name>A0A225VWQ1_9STRA</name>
<gene>
    <name evidence="1" type="ORF">PHMEG_00017501</name>
</gene>
<protein>
    <recommendedName>
        <fullName evidence="3">Polyprotein</fullName>
    </recommendedName>
</protein>
<dbReference type="PANTHER" id="PTHR11439:SF467">
    <property type="entry name" value="INTEGRASE CATALYTIC DOMAIN-CONTAINING PROTEIN"/>
    <property type="match status" value="1"/>
</dbReference>
<proteinExistence type="predicted"/>
<dbReference type="AlphaFoldDB" id="A0A225VWQ1"/>
<reference evidence="2" key="1">
    <citation type="submission" date="2017-03" db="EMBL/GenBank/DDBJ databases">
        <title>Phytopthora megakarya and P. palmivora, two closely related causual agents of cacao black pod achieved similar genome size and gene model numbers by different mechanisms.</title>
        <authorList>
            <person name="Ali S."/>
            <person name="Shao J."/>
            <person name="Larry D.J."/>
            <person name="Kronmiller B."/>
            <person name="Shen D."/>
            <person name="Strem M.D."/>
            <person name="Melnick R.L."/>
            <person name="Guiltinan M.J."/>
            <person name="Tyler B.M."/>
            <person name="Meinhardt L.W."/>
            <person name="Bailey B.A."/>
        </authorList>
    </citation>
    <scope>NUCLEOTIDE SEQUENCE [LARGE SCALE GENOMIC DNA]</scope>
    <source>
        <strain evidence="2">zdho120</strain>
    </source>
</reference>
<evidence type="ECO:0000313" key="1">
    <source>
        <dbReference type="EMBL" id="OWZ09752.1"/>
    </source>
</evidence>
<organism evidence="1 2">
    <name type="scientific">Phytophthora megakarya</name>
    <dbReference type="NCBI Taxonomy" id="4795"/>
    <lineage>
        <taxon>Eukaryota</taxon>
        <taxon>Sar</taxon>
        <taxon>Stramenopiles</taxon>
        <taxon>Oomycota</taxon>
        <taxon>Peronosporomycetes</taxon>
        <taxon>Peronosporales</taxon>
        <taxon>Peronosporaceae</taxon>
        <taxon>Phytophthora</taxon>
    </lineage>
</organism>
<keyword evidence="2" id="KW-1185">Reference proteome</keyword>
<dbReference type="EMBL" id="NBNE01002676">
    <property type="protein sequence ID" value="OWZ09752.1"/>
    <property type="molecule type" value="Genomic_DNA"/>
</dbReference>